<accession>A0A250JXV9</accession>
<proteinExistence type="predicted"/>
<dbReference type="OrthoDB" id="5519630at2"/>
<protein>
    <submittedName>
        <fullName evidence="1">Uncharacterized protein</fullName>
    </submittedName>
</protein>
<organism evidence="1 2">
    <name type="scientific">Corallococcus macrosporus DSM 14697</name>
    <dbReference type="NCBI Taxonomy" id="1189310"/>
    <lineage>
        <taxon>Bacteria</taxon>
        <taxon>Pseudomonadati</taxon>
        <taxon>Myxococcota</taxon>
        <taxon>Myxococcia</taxon>
        <taxon>Myxococcales</taxon>
        <taxon>Cystobacterineae</taxon>
        <taxon>Myxococcaceae</taxon>
        <taxon>Corallococcus</taxon>
    </lineage>
</organism>
<sequence>MPVVTVRAGNKQRPGKFDVLVRKATEKASDLLEESDRVLVVYEKGCASLYYEREEDALPAPALGRPS</sequence>
<gene>
    <name evidence="1" type="ORF">MYMAC_004314</name>
</gene>
<keyword evidence="2" id="KW-1185">Reference proteome</keyword>
<dbReference type="RefSeq" id="WP_013940994.1">
    <property type="nucleotide sequence ID" value="NZ_CP022203.1"/>
</dbReference>
<reference evidence="1 2" key="1">
    <citation type="submission" date="2017-06" db="EMBL/GenBank/DDBJ databases">
        <title>Sequencing and comparative analysis of myxobacterial genomes.</title>
        <authorList>
            <person name="Rupp O."/>
            <person name="Goesmann A."/>
            <person name="Sogaard-Andersen L."/>
        </authorList>
    </citation>
    <scope>NUCLEOTIDE SEQUENCE [LARGE SCALE GENOMIC DNA]</scope>
    <source>
        <strain evidence="1 2">DSM 14697</strain>
    </source>
</reference>
<dbReference type="EMBL" id="CP022203">
    <property type="protein sequence ID" value="ATB48685.1"/>
    <property type="molecule type" value="Genomic_DNA"/>
</dbReference>
<evidence type="ECO:0000313" key="1">
    <source>
        <dbReference type="EMBL" id="ATB48685.1"/>
    </source>
</evidence>
<dbReference type="Proteomes" id="UP000217343">
    <property type="component" value="Chromosome"/>
</dbReference>
<name>A0A250JXV9_9BACT</name>
<dbReference type="AlphaFoldDB" id="A0A250JXV9"/>
<evidence type="ECO:0000313" key="2">
    <source>
        <dbReference type="Proteomes" id="UP000217343"/>
    </source>
</evidence>
<dbReference type="KEGG" id="mmas:MYMAC_004314"/>